<dbReference type="PROSITE" id="PS51898">
    <property type="entry name" value="TYR_RECOMBINASE"/>
    <property type="match status" value="1"/>
</dbReference>
<dbReference type="GO" id="GO:0003677">
    <property type="term" value="F:DNA binding"/>
    <property type="evidence" value="ECO:0007669"/>
    <property type="project" value="UniProtKB-UniRule"/>
</dbReference>
<organism evidence="9 10">
    <name type="scientific">Shimia gijangensis</name>
    <dbReference type="NCBI Taxonomy" id="1470563"/>
    <lineage>
        <taxon>Bacteria</taxon>
        <taxon>Pseudomonadati</taxon>
        <taxon>Pseudomonadota</taxon>
        <taxon>Alphaproteobacteria</taxon>
        <taxon>Rhodobacterales</taxon>
        <taxon>Roseobacteraceae</taxon>
    </lineage>
</organism>
<keyword evidence="3 5" id="KW-0238">DNA-binding</keyword>
<dbReference type="Pfam" id="PF13356">
    <property type="entry name" value="Arm-DNA-bind_3"/>
    <property type="match status" value="1"/>
</dbReference>
<dbReference type="CDD" id="cd00801">
    <property type="entry name" value="INT_P4_C"/>
    <property type="match status" value="1"/>
</dbReference>
<comment type="similarity">
    <text evidence="1">Belongs to the 'phage' integrase family.</text>
</comment>
<feature type="compositionally biased region" description="Polar residues" evidence="6">
    <location>
        <begin position="1"/>
        <end position="10"/>
    </location>
</feature>
<evidence type="ECO:0000256" key="1">
    <source>
        <dbReference type="ARBA" id="ARBA00008857"/>
    </source>
</evidence>
<dbReference type="GO" id="GO:0006310">
    <property type="term" value="P:DNA recombination"/>
    <property type="evidence" value="ECO:0007669"/>
    <property type="project" value="UniProtKB-KW"/>
</dbReference>
<dbReference type="InterPro" id="IPR025166">
    <property type="entry name" value="Integrase_DNA_bind_dom"/>
</dbReference>
<evidence type="ECO:0000313" key="10">
    <source>
        <dbReference type="Proteomes" id="UP000183982"/>
    </source>
</evidence>
<dbReference type="InterPro" id="IPR010998">
    <property type="entry name" value="Integrase_recombinase_N"/>
</dbReference>
<dbReference type="InterPro" id="IPR044068">
    <property type="entry name" value="CB"/>
</dbReference>
<gene>
    <name evidence="9" type="ORF">SAMN05444000_10612</name>
</gene>
<feature type="domain" description="Tyr recombinase" evidence="7">
    <location>
        <begin position="206"/>
        <end position="392"/>
    </location>
</feature>
<reference evidence="10" key="1">
    <citation type="submission" date="2016-11" db="EMBL/GenBank/DDBJ databases">
        <authorList>
            <person name="Varghese N."/>
            <person name="Submissions S."/>
        </authorList>
    </citation>
    <scope>NUCLEOTIDE SEQUENCE [LARGE SCALE GENOMIC DNA]</scope>
    <source>
        <strain evidence="10">DSM 100564</strain>
    </source>
</reference>
<feature type="compositionally biased region" description="Basic and acidic residues" evidence="6">
    <location>
        <begin position="11"/>
        <end position="22"/>
    </location>
</feature>
<protein>
    <submittedName>
        <fullName evidence="9">Site-specific recombinase XerD</fullName>
    </submittedName>
</protein>
<keyword evidence="10" id="KW-1185">Reference proteome</keyword>
<feature type="domain" description="Core-binding (CB)" evidence="8">
    <location>
        <begin position="106"/>
        <end position="185"/>
    </location>
</feature>
<dbReference type="InterPro" id="IPR053876">
    <property type="entry name" value="Phage_int_M"/>
</dbReference>
<evidence type="ECO:0000256" key="3">
    <source>
        <dbReference type="ARBA" id="ARBA00023125"/>
    </source>
</evidence>
<dbReference type="InterPro" id="IPR038488">
    <property type="entry name" value="Integrase_DNA-bd_sf"/>
</dbReference>
<evidence type="ECO:0000256" key="2">
    <source>
        <dbReference type="ARBA" id="ARBA00022908"/>
    </source>
</evidence>
<dbReference type="STRING" id="1470563.SAMN05444000_10612"/>
<evidence type="ECO:0000259" key="8">
    <source>
        <dbReference type="PROSITE" id="PS51900"/>
    </source>
</evidence>
<dbReference type="PANTHER" id="PTHR30629">
    <property type="entry name" value="PROPHAGE INTEGRASE"/>
    <property type="match status" value="1"/>
</dbReference>
<dbReference type="InterPro" id="IPR050808">
    <property type="entry name" value="Phage_Integrase"/>
</dbReference>
<keyword evidence="4" id="KW-0233">DNA recombination</keyword>
<evidence type="ECO:0000259" key="7">
    <source>
        <dbReference type="PROSITE" id="PS51898"/>
    </source>
</evidence>
<dbReference type="EMBL" id="FQZQ01000006">
    <property type="protein sequence ID" value="SHJ19811.1"/>
    <property type="molecule type" value="Genomic_DNA"/>
</dbReference>
<dbReference type="Gene3D" id="1.10.150.130">
    <property type="match status" value="1"/>
</dbReference>
<dbReference type="GO" id="GO:0015074">
    <property type="term" value="P:DNA integration"/>
    <property type="evidence" value="ECO:0007669"/>
    <property type="project" value="UniProtKB-KW"/>
</dbReference>
<dbReference type="RefSeq" id="WP_073250946.1">
    <property type="nucleotide sequence ID" value="NZ_FQZQ01000006.1"/>
</dbReference>
<evidence type="ECO:0000256" key="5">
    <source>
        <dbReference type="PROSITE-ProRule" id="PRU01248"/>
    </source>
</evidence>
<feature type="region of interest" description="Disordered" evidence="6">
    <location>
        <begin position="1"/>
        <end position="22"/>
    </location>
</feature>
<dbReference type="PROSITE" id="PS51900">
    <property type="entry name" value="CB"/>
    <property type="match status" value="1"/>
</dbReference>
<sequence length="416" mass="47082">MARALTTKSVENQKPDPKRRQEIADPALSGLYLVIQPSGSKSWALRYRFAGKPKKLTLGKWPIMGVADARSAASDAIEQIDYGKDPSAIKRATKAAQLEAQISERDKIKTLIEQYDKRHLSTLKSRASAKQFLDRFVVLAWGELDVHEITKRDVVDLLDEICDSGRETTANRVLAHTRKFFNWCVERDVIEYAPTTGVKAPLKEQHRKRVLNDDEIRWFWAACEAVREPWGKFGKMLLLTSQRLNEVAQMTEGEVKGDLWHLDSGRTKNGLSHDVPLSEGALRVLASVEMIEGKPGYVFTTNGETPVSGFHKARNYIADQMTVLASEERGEEEEIPHWTFHDLRRTAETGMARLRVPQEHIDRVTNHVTGQHRMARVYNQYDYLEEKRGALEAWSRLVADIAEGGAANVVQLGVIK</sequence>
<evidence type="ECO:0000313" key="9">
    <source>
        <dbReference type="EMBL" id="SHJ19811.1"/>
    </source>
</evidence>
<dbReference type="Gene3D" id="3.30.160.390">
    <property type="entry name" value="Integrase, DNA-binding domain"/>
    <property type="match status" value="1"/>
</dbReference>
<accession>A0A1M6HCA5</accession>
<dbReference type="Pfam" id="PF22022">
    <property type="entry name" value="Phage_int_M"/>
    <property type="match status" value="1"/>
</dbReference>
<dbReference type="InterPro" id="IPR013762">
    <property type="entry name" value="Integrase-like_cat_sf"/>
</dbReference>
<evidence type="ECO:0000256" key="4">
    <source>
        <dbReference type="ARBA" id="ARBA00023172"/>
    </source>
</evidence>
<proteinExistence type="inferred from homology"/>
<dbReference type="OrthoDB" id="7615137at2"/>
<keyword evidence="2" id="KW-0229">DNA integration</keyword>
<dbReference type="Proteomes" id="UP000183982">
    <property type="component" value="Unassembled WGS sequence"/>
</dbReference>
<dbReference type="Pfam" id="PF00589">
    <property type="entry name" value="Phage_integrase"/>
    <property type="match status" value="1"/>
</dbReference>
<dbReference type="InterPro" id="IPR011010">
    <property type="entry name" value="DNA_brk_join_enz"/>
</dbReference>
<dbReference type="InterPro" id="IPR002104">
    <property type="entry name" value="Integrase_catalytic"/>
</dbReference>
<evidence type="ECO:0000256" key="6">
    <source>
        <dbReference type="SAM" id="MobiDB-lite"/>
    </source>
</evidence>
<dbReference type="SUPFAM" id="SSF56349">
    <property type="entry name" value="DNA breaking-rejoining enzymes"/>
    <property type="match status" value="1"/>
</dbReference>
<name>A0A1M6HCA5_9RHOB</name>
<dbReference type="Gene3D" id="1.10.443.10">
    <property type="entry name" value="Intergrase catalytic core"/>
    <property type="match status" value="1"/>
</dbReference>
<dbReference type="AlphaFoldDB" id="A0A1M6HCA5"/>
<dbReference type="PANTHER" id="PTHR30629:SF2">
    <property type="entry name" value="PROPHAGE INTEGRASE INTS-RELATED"/>
    <property type="match status" value="1"/>
</dbReference>